<dbReference type="SUPFAM" id="SSF50494">
    <property type="entry name" value="Trypsin-like serine proteases"/>
    <property type="match status" value="1"/>
</dbReference>
<dbReference type="Proteomes" id="UP001162885">
    <property type="component" value="Chromosome"/>
</dbReference>
<sequence length="275" mass="27023">MMQVTRMVKLTGAAATMTALAAACTGPVTRTAGAGSAGPMTAPATSPPVVVSPLSQAGAETVMPDRRVGALFLGDTTTHTCSGSVLASTSGDLILTAAHCLLDGVDTSFVPGFGEGGGDTWHVDAAYLDPRWIAEQDPQADYAIVRVTGGSGASLLATAGGGLTLGSAPPQGSPVTVTGYPMGEGGSPLACRGATTWSSQGFPSLACGGLTDGFSGAPWVSGSTVTGLVGGLDGGGCDDDLSYSPRFDDRIGRLLARAEAGGPGDAAPAALESDC</sequence>
<dbReference type="Pfam" id="PF13365">
    <property type="entry name" value="Trypsin_2"/>
    <property type="match status" value="1"/>
</dbReference>
<dbReference type="Gene3D" id="2.40.10.10">
    <property type="entry name" value="Trypsin-like serine proteases"/>
    <property type="match status" value="2"/>
</dbReference>
<protein>
    <submittedName>
        <fullName evidence="2">Trypsin-like peptidase domain-containing protein</fullName>
    </submittedName>
</protein>
<dbReference type="GO" id="GO:0004252">
    <property type="term" value="F:serine-type endopeptidase activity"/>
    <property type="evidence" value="ECO:0007669"/>
    <property type="project" value="InterPro"/>
</dbReference>
<dbReference type="PROSITE" id="PS51257">
    <property type="entry name" value="PROKAR_LIPOPROTEIN"/>
    <property type="match status" value="1"/>
</dbReference>
<evidence type="ECO:0000313" key="3">
    <source>
        <dbReference type="Proteomes" id="UP001162885"/>
    </source>
</evidence>
<gene>
    <name evidence="2" type="ORF">H5U98_18075</name>
</gene>
<evidence type="ECO:0000256" key="1">
    <source>
        <dbReference type="SAM" id="SignalP"/>
    </source>
</evidence>
<keyword evidence="1" id="KW-0732">Signal</keyword>
<dbReference type="InterPro" id="IPR043504">
    <property type="entry name" value="Peptidase_S1_PA_chymotrypsin"/>
</dbReference>
<proteinExistence type="predicted"/>
<name>A0AAX2ZQP7_9MYCO</name>
<dbReference type="AlphaFoldDB" id="A0AAX2ZQP7"/>
<reference evidence="2 3" key="1">
    <citation type="journal article" date="2022" name="BMC Genomics">
        <title>Comparative genome analysis of mycobacteria focusing on tRNA and non-coding RNA.</title>
        <authorList>
            <person name="Behra P.R.K."/>
            <person name="Pettersson B.M.F."/>
            <person name="Ramesh M."/>
            <person name="Das S."/>
            <person name="Dasgupta S."/>
            <person name="Kirsebom L.A."/>
        </authorList>
    </citation>
    <scope>NUCLEOTIDE SEQUENCE [LARGE SCALE GENOMIC DNA]</scope>
    <source>
        <strain evidence="2 3">DSM 44677</strain>
    </source>
</reference>
<dbReference type="EMBL" id="CP060016">
    <property type="protein sequence ID" value="UNB97494.1"/>
    <property type="molecule type" value="Genomic_DNA"/>
</dbReference>
<feature type="signal peptide" evidence="1">
    <location>
        <begin position="1"/>
        <end position="21"/>
    </location>
</feature>
<evidence type="ECO:0000313" key="2">
    <source>
        <dbReference type="EMBL" id="UNB97494.1"/>
    </source>
</evidence>
<feature type="chain" id="PRO_5043522535" evidence="1">
    <location>
        <begin position="22"/>
        <end position="275"/>
    </location>
</feature>
<accession>A0AAX2ZQP7</accession>
<dbReference type="InterPro" id="IPR018114">
    <property type="entry name" value="TRYPSIN_HIS"/>
</dbReference>
<dbReference type="PROSITE" id="PS00134">
    <property type="entry name" value="TRYPSIN_HIS"/>
    <property type="match status" value="1"/>
</dbReference>
<dbReference type="InterPro" id="IPR009003">
    <property type="entry name" value="Peptidase_S1_PA"/>
</dbReference>
<organism evidence="2 3">
    <name type="scientific">Mycolicibacterium boenickei</name>
    <dbReference type="NCBI Taxonomy" id="146017"/>
    <lineage>
        <taxon>Bacteria</taxon>
        <taxon>Bacillati</taxon>
        <taxon>Actinomycetota</taxon>
        <taxon>Actinomycetes</taxon>
        <taxon>Mycobacteriales</taxon>
        <taxon>Mycobacteriaceae</taxon>
        <taxon>Mycolicibacterium</taxon>
    </lineage>
</organism>
<dbReference type="GO" id="GO:0006508">
    <property type="term" value="P:proteolysis"/>
    <property type="evidence" value="ECO:0007669"/>
    <property type="project" value="InterPro"/>
</dbReference>